<reference evidence="14 15" key="1">
    <citation type="submission" date="2018-06" db="EMBL/GenBank/DDBJ databases">
        <title>Chryseolinea flavus sp. nov., a member of the phylum Bacteroidetes isolated from soil.</title>
        <authorList>
            <person name="Li Y."/>
            <person name="Wang J."/>
        </authorList>
    </citation>
    <scope>NUCLEOTIDE SEQUENCE [LARGE SCALE GENOMIC DNA]</scope>
    <source>
        <strain evidence="14 15">SDU1-6</strain>
    </source>
</reference>
<dbReference type="PROSITE" id="PS50109">
    <property type="entry name" value="HIS_KIN"/>
    <property type="match status" value="1"/>
</dbReference>
<dbReference type="InterPro" id="IPR011990">
    <property type="entry name" value="TPR-like_helical_dom_sf"/>
</dbReference>
<comment type="catalytic activity">
    <reaction evidence="1">
        <text>ATP + protein L-histidine = ADP + protein N-phospho-L-histidine.</text>
        <dbReference type="EC" id="2.7.13.3"/>
    </reaction>
</comment>
<evidence type="ECO:0000256" key="6">
    <source>
        <dbReference type="ARBA" id="ARBA00022777"/>
    </source>
</evidence>
<dbReference type="InterPro" id="IPR019734">
    <property type="entry name" value="TPR_rpt"/>
</dbReference>
<keyword evidence="10" id="KW-0175">Coiled coil</keyword>
<accession>A0A364Y742</accession>
<evidence type="ECO:0000313" key="15">
    <source>
        <dbReference type="Proteomes" id="UP000251889"/>
    </source>
</evidence>
<keyword evidence="6" id="KW-0418">Kinase</keyword>
<evidence type="ECO:0000256" key="11">
    <source>
        <dbReference type="SAM" id="Phobius"/>
    </source>
</evidence>
<keyword evidence="9" id="KW-0802">TPR repeat</keyword>
<evidence type="ECO:0000256" key="10">
    <source>
        <dbReference type="SAM" id="Coils"/>
    </source>
</evidence>
<dbReference type="GO" id="GO:0005524">
    <property type="term" value="F:ATP binding"/>
    <property type="evidence" value="ECO:0007669"/>
    <property type="project" value="UniProtKB-KW"/>
</dbReference>
<dbReference type="GO" id="GO:0000155">
    <property type="term" value="F:phosphorelay sensor kinase activity"/>
    <property type="evidence" value="ECO:0007669"/>
    <property type="project" value="InterPro"/>
</dbReference>
<dbReference type="CDD" id="cd00082">
    <property type="entry name" value="HisKA"/>
    <property type="match status" value="1"/>
</dbReference>
<keyword evidence="8" id="KW-0902">Two-component regulatory system</keyword>
<feature type="chain" id="PRO_5016901786" description="histidine kinase" evidence="12">
    <location>
        <begin position="27"/>
        <end position="723"/>
    </location>
</feature>
<dbReference type="SMART" id="SM00028">
    <property type="entry name" value="TPR"/>
    <property type="match status" value="4"/>
</dbReference>
<dbReference type="GO" id="GO:0030295">
    <property type="term" value="F:protein kinase activator activity"/>
    <property type="evidence" value="ECO:0007669"/>
    <property type="project" value="TreeGrafter"/>
</dbReference>
<dbReference type="Gene3D" id="1.25.40.10">
    <property type="entry name" value="Tetratricopeptide repeat domain"/>
    <property type="match status" value="2"/>
</dbReference>
<feature type="signal peptide" evidence="12">
    <location>
        <begin position="1"/>
        <end position="26"/>
    </location>
</feature>
<evidence type="ECO:0000256" key="4">
    <source>
        <dbReference type="ARBA" id="ARBA00022679"/>
    </source>
</evidence>
<dbReference type="RefSeq" id="WP_112746394.1">
    <property type="nucleotide sequence ID" value="NZ_QMFY01000003.1"/>
</dbReference>
<keyword evidence="11" id="KW-0812">Transmembrane</keyword>
<dbReference type="OrthoDB" id="9803982at2"/>
<dbReference type="Pfam" id="PF13424">
    <property type="entry name" value="TPR_12"/>
    <property type="match status" value="1"/>
</dbReference>
<dbReference type="SUPFAM" id="SSF47384">
    <property type="entry name" value="Homodimeric domain of signal transducing histidine kinase"/>
    <property type="match status" value="1"/>
</dbReference>
<keyword evidence="3" id="KW-0597">Phosphoprotein</keyword>
<dbReference type="PRINTS" id="PR00344">
    <property type="entry name" value="BCTRLSENSOR"/>
</dbReference>
<dbReference type="InterPro" id="IPR003661">
    <property type="entry name" value="HisK_dim/P_dom"/>
</dbReference>
<proteinExistence type="predicted"/>
<feature type="transmembrane region" description="Helical" evidence="11">
    <location>
        <begin position="412"/>
        <end position="430"/>
    </location>
</feature>
<dbReference type="Pfam" id="PF00512">
    <property type="entry name" value="HisKA"/>
    <property type="match status" value="1"/>
</dbReference>
<evidence type="ECO:0000256" key="2">
    <source>
        <dbReference type="ARBA" id="ARBA00012438"/>
    </source>
</evidence>
<dbReference type="SUPFAM" id="SSF48452">
    <property type="entry name" value="TPR-like"/>
    <property type="match status" value="2"/>
</dbReference>
<dbReference type="Pfam" id="PF02518">
    <property type="entry name" value="HATPase_c"/>
    <property type="match status" value="1"/>
</dbReference>
<protein>
    <recommendedName>
        <fullName evidence="2">histidine kinase</fullName>
        <ecNumber evidence="2">2.7.13.3</ecNumber>
    </recommendedName>
</protein>
<organism evidence="14 15">
    <name type="scientific">Pseudochryseolinea flava</name>
    <dbReference type="NCBI Taxonomy" id="2059302"/>
    <lineage>
        <taxon>Bacteria</taxon>
        <taxon>Pseudomonadati</taxon>
        <taxon>Bacteroidota</taxon>
        <taxon>Cytophagia</taxon>
        <taxon>Cytophagales</taxon>
        <taxon>Fulvivirgaceae</taxon>
        <taxon>Pseudochryseolinea</taxon>
    </lineage>
</organism>
<dbReference type="CDD" id="cd00075">
    <property type="entry name" value="HATPase"/>
    <property type="match status" value="1"/>
</dbReference>
<dbReference type="Proteomes" id="UP000251889">
    <property type="component" value="Unassembled WGS sequence"/>
</dbReference>
<dbReference type="SMART" id="SM00388">
    <property type="entry name" value="HisKA"/>
    <property type="match status" value="1"/>
</dbReference>
<name>A0A364Y742_9BACT</name>
<comment type="caution">
    <text evidence="14">The sequence shown here is derived from an EMBL/GenBank/DDBJ whole genome shotgun (WGS) entry which is preliminary data.</text>
</comment>
<dbReference type="InterPro" id="IPR036097">
    <property type="entry name" value="HisK_dim/P_sf"/>
</dbReference>
<keyword evidence="12" id="KW-0732">Signal</keyword>
<evidence type="ECO:0000256" key="7">
    <source>
        <dbReference type="ARBA" id="ARBA00022840"/>
    </source>
</evidence>
<evidence type="ECO:0000256" key="9">
    <source>
        <dbReference type="PROSITE-ProRule" id="PRU00339"/>
    </source>
</evidence>
<gene>
    <name evidence="14" type="ORF">DQQ10_08345</name>
</gene>
<dbReference type="InterPro" id="IPR050351">
    <property type="entry name" value="BphY/WalK/GraS-like"/>
</dbReference>
<dbReference type="PANTHER" id="PTHR42878">
    <property type="entry name" value="TWO-COMPONENT HISTIDINE KINASE"/>
    <property type="match status" value="1"/>
</dbReference>
<dbReference type="EMBL" id="QMFY01000003">
    <property type="protein sequence ID" value="RAW01654.1"/>
    <property type="molecule type" value="Genomic_DNA"/>
</dbReference>
<feature type="coiled-coil region" evidence="10">
    <location>
        <begin position="430"/>
        <end position="496"/>
    </location>
</feature>
<dbReference type="GO" id="GO:0000156">
    <property type="term" value="F:phosphorelay response regulator activity"/>
    <property type="evidence" value="ECO:0007669"/>
    <property type="project" value="TreeGrafter"/>
</dbReference>
<keyword evidence="4" id="KW-0808">Transferase</keyword>
<dbReference type="PANTHER" id="PTHR42878:SF7">
    <property type="entry name" value="SENSOR HISTIDINE KINASE GLRK"/>
    <property type="match status" value="1"/>
</dbReference>
<evidence type="ECO:0000256" key="5">
    <source>
        <dbReference type="ARBA" id="ARBA00022741"/>
    </source>
</evidence>
<dbReference type="EC" id="2.7.13.3" evidence="2"/>
<evidence type="ECO:0000313" key="14">
    <source>
        <dbReference type="EMBL" id="RAW01654.1"/>
    </source>
</evidence>
<keyword evidence="15" id="KW-1185">Reference proteome</keyword>
<dbReference type="AlphaFoldDB" id="A0A364Y742"/>
<dbReference type="InterPro" id="IPR004358">
    <property type="entry name" value="Sig_transdc_His_kin-like_C"/>
</dbReference>
<dbReference type="GO" id="GO:0007234">
    <property type="term" value="P:osmosensory signaling via phosphorelay pathway"/>
    <property type="evidence" value="ECO:0007669"/>
    <property type="project" value="TreeGrafter"/>
</dbReference>
<dbReference type="Gene3D" id="3.30.565.10">
    <property type="entry name" value="Histidine kinase-like ATPase, C-terminal domain"/>
    <property type="match status" value="1"/>
</dbReference>
<evidence type="ECO:0000256" key="1">
    <source>
        <dbReference type="ARBA" id="ARBA00000085"/>
    </source>
</evidence>
<feature type="repeat" description="TPR" evidence="9">
    <location>
        <begin position="167"/>
        <end position="200"/>
    </location>
</feature>
<evidence type="ECO:0000256" key="8">
    <source>
        <dbReference type="ARBA" id="ARBA00023012"/>
    </source>
</evidence>
<keyword evidence="5" id="KW-0547">Nucleotide-binding</keyword>
<dbReference type="InterPro" id="IPR036890">
    <property type="entry name" value="HATPase_C_sf"/>
</dbReference>
<dbReference type="SMART" id="SM00387">
    <property type="entry name" value="HATPase_c"/>
    <property type="match status" value="1"/>
</dbReference>
<dbReference type="SUPFAM" id="SSF55874">
    <property type="entry name" value="ATPase domain of HSP90 chaperone/DNA topoisomerase II/histidine kinase"/>
    <property type="match status" value="1"/>
</dbReference>
<dbReference type="InterPro" id="IPR003594">
    <property type="entry name" value="HATPase_dom"/>
</dbReference>
<evidence type="ECO:0000256" key="3">
    <source>
        <dbReference type="ARBA" id="ARBA00022553"/>
    </source>
</evidence>
<dbReference type="PROSITE" id="PS50005">
    <property type="entry name" value="TPR"/>
    <property type="match status" value="1"/>
</dbReference>
<feature type="domain" description="Histidine kinase" evidence="13">
    <location>
        <begin position="496"/>
        <end position="710"/>
    </location>
</feature>
<keyword evidence="11" id="KW-1133">Transmembrane helix</keyword>
<dbReference type="InterPro" id="IPR005467">
    <property type="entry name" value="His_kinase_dom"/>
</dbReference>
<evidence type="ECO:0000259" key="13">
    <source>
        <dbReference type="PROSITE" id="PS50109"/>
    </source>
</evidence>
<keyword evidence="7" id="KW-0067">ATP-binding</keyword>
<keyword evidence="11" id="KW-0472">Membrane</keyword>
<sequence length="723" mass="82039">MYQFFFKGIKHASPLIFIFLSLHLSAQNFSVIDSLRDAVRAANGSGKFDPLYNLSYELLDVDNKQALSYAIETFRVALEAGDSLNIVKAGRLRGLAQRKAGDLDGSVQTYQMVLPIASRNGFNDEEKKNLNGLAIVYTFKAEYDLALKVHFQSLAIREAQGLKNEISISLNNIGLVYFKLKNFDNALKYYFRALETKKSAGDSTFLESLYVNIGLCYNQLADYSKARTFINDGLKICKDHCSGKILVEAEAGLGFSYLTEFRSKKWKKDDQDSVELLADAERHLMASYKTATEIDDSQFRLENLLNLGRVFLNRKNYNVSRDYLFQAESLAKETMYNQILIDVYKELSVSYGENSDFEKASYYQKRYIDLKDSVYSEQLIKNIAEVQTQYAERENIATIAANEQIIKQQRDLNIAVVVIAMLAGLLILVLQRSNRTIKRVNAQLSEAKEVIEEQNKQLEGKNKYLDREVEAKTIDLERANQSLKQVNDELDNFIYKTSHDIRGPLASLKGMCNVALMDVQDPVALDYLRKLDSTAERLNTILTRLLIINQINNSKLSITRIDFEGVVRDVLLLEKKKGLPQKLNITQRIESHNTIQSDKELIRIILENLIDNAIKFYNDSDRVDSFVQIHIDPLEAGHVRIRVLDNGIGISESNPGKLFRMFFRASERSETGGIGLYIVKTATAKLGGRVGLRTTPEGYTEFYVDFPPTPPSPEDGPDKPSIY</sequence>
<dbReference type="Gene3D" id="1.10.287.130">
    <property type="match status" value="1"/>
</dbReference>
<evidence type="ECO:0000256" key="12">
    <source>
        <dbReference type="SAM" id="SignalP"/>
    </source>
</evidence>